<organism evidence="1">
    <name type="scientific">hydrothermal vent metagenome</name>
    <dbReference type="NCBI Taxonomy" id="652676"/>
    <lineage>
        <taxon>unclassified sequences</taxon>
        <taxon>metagenomes</taxon>
        <taxon>ecological metagenomes</taxon>
    </lineage>
</organism>
<dbReference type="EMBL" id="FPHK01000029">
    <property type="protein sequence ID" value="SFV57913.1"/>
    <property type="molecule type" value="Genomic_DNA"/>
</dbReference>
<sequence length="154" mass="17867">MELMIVVLIIGVVYTIAVSKIRSPERKKMTPSFKNLKSYLQSFSTERADIAFVCPKSSETCFIEIDGKKTAKVKSFFDDSVEIFRYDYFQGFLQKNSHDFFRFGIDKDGVTDQVAIRYKKNVYDYIDYFDAPKVYDSLSALRDAKEALVQKVQQ</sequence>
<protein>
    <submittedName>
        <fullName evidence="1">Uncharacterized protein</fullName>
    </submittedName>
</protein>
<accession>A0A1W1BWM9</accession>
<dbReference type="AlphaFoldDB" id="A0A1W1BWM9"/>
<proteinExistence type="predicted"/>
<reference evidence="1" key="1">
    <citation type="submission" date="2016-10" db="EMBL/GenBank/DDBJ databases">
        <authorList>
            <person name="de Groot N.N."/>
        </authorList>
    </citation>
    <scope>NUCLEOTIDE SEQUENCE</scope>
</reference>
<name>A0A1W1BWM9_9ZZZZ</name>
<gene>
    <name evidence="1" type="ORF">MNB_SM-6-1156</name>
</gene>
<evidence type="ECO:0000313" key="1">
    <source>
        <dbReference type="EMBL" id="SFV57913.1"/>
    </source>
</evidence>